<dbReference type="Gene3D" id="3.10.310.10">
    <property type="entry name" value="Diaminopimelate Epimerase, Chain A, domain 1"/>
    <property type="match status" value="1"/>
</dbReference>
<dbReference type="GO" id="GO:0008837">
    <property type="term" value="F:diaminopimelate epimerase activity"/>
    <property type="evidence" value="ECO:0007669"/>
    <property type="project" value="InterPro"/>
</dbReference>
<proteinExistence type="inferred from homology"/>
<dbReference type="GO" id="GO:0009089">
    <property type="term" value="P:lysine biosynthetic process via diaminopimelate"/>
    <property type="evidence" value="ECO:0007669"/>
    <property type="project" value="InterPro"/>
</dbReference>
<evidence type="ECO:0008006" key="4">
    <source>
        <dbReference type="Google" id="ProtNLM"/>
    </source>
</evidence>
<comment type="similarity">
    <text evidence="1">Belongs to the diaminopimelate epimerase family.</text>
</comment>
<dbReference type="InterPro" id="IPR001653">
    <property type="entry name" value="DAP_epimerase_DapF"/>
</dbReference>
<dbReference type="Pfam" id="PF01678">
    <property type="entry name" value="DAP_epimerase"/>
    <property type="match status" value="1"/>
</dbReference>
<organism evidence="3">
    <name type="scientific">marine sediment metagenome</name>
    <dbReference type="NCBI Taxonomy" id="412755"/>
    <lineage>
        <taxon>unclassified sequences</taxon>
        <taxon>metagenomes</taxon>
        <taxon>ecological metagenomes</taxon>
    </lineage>
</organism>
<name>X0UIA6_9ZZZZ</name>
<dbReference type="EMBL" id="BARS01028970">
    <property type="protein sequence ID" value="GAG00113.1"/>
    <property type="molecule type" value="Genomic_DNA"/>
</dbReference>
<evidence type="ECO:0000256" key="1">
    <source>
        <dbReference type="ARBA" id="ARBA00010219"/>
    </source>
</evidence>
<reference evidence="3" key="1">
    <citation type="journal article" date="2014" name="Front. Microbiol.">
        <title>High frequency of phylogenetically diverse reductive dehalogenase-homologous genes in deep subseafloor sedimentary metagenomes.</title>
        <authorList>
            <person name="Kawai M."/>
            <person name="Futagami T."/>
            <person name="Toyoda A."/>
            <person name="Takaki Y."/>
            <person name="Nishi S."/>
            <person name="Hori S."/>
            <person name="Arai W."/>
            <person name="Tsubouchi T."/>
            <person name="Morono Y."/>
            <person name="Uchiyama I."/>
            <person name="Ito T."/>
            <person name="Fujiyama A."/>
            <person name="Inagaki F."/>
            <person name="Takami H."/>
        </authorList>
    </citation>
    <scope>NUCLEOTIDE SEQUENCE</scope>
    <source>
        <strain evidence="3">Expedition CK06-06</strain>
    </source>
</reference>
<dbReference type="PANTHER" id="PTHR31689">
    <property type="entry name" value="DIAMINOPIMELATE EPIMERASE, CHLOROPLASTIC"/>
    <property type="match status" value="1"/>
</dbReference>
<dbReference type="SUPFAM" id="SSF54506">
    <property type="entry name" value="Diaminopimelate epimerase-like"/>
    <property type="match status" value="1"/>
</dbReference>
<evidence type="ECO:0000313" key="3">
    <source>
        <dbReference type="EMBL" id="GAG00113.1"/>
    </source>
</evidence>
<sequence>GIIITQGRFWVNGNVHDAEIRNNSSIGVEIHHKSLNITKHQLMFQGNEYDGFFCDTGVPHLVFINANITVEQILDFARMVRNAPEFAPVGVNVNFVHISDAHNISIKTYEKGVEDFTLSCGTGAVAAVCAGRNEAGLQLPVNVHSEGGTLQVSERNNPNSLWIWGTVEKVYSGIIENINNGK</sequence>
<feature type="non-terminal residue" evidence="3">
    <location>
        <position position="1"/>
    </location>
</feature>
<accession>X0UIA6</accession>
<keyword evidence="2" id="KW-0413">Isomerase</keyword>
<dbReference type="AlphaFoldDB" id="X0UIA6"/>
<protein>
    <recommendedName>
        <fullName evidence="4">Diaminopimelate epimerase</fullName>
    </recommendedName>
</protein>
<gene>
    <name evidence="3" type="ORF">S01H1_45342</name>
</gene>
<dbReference type="PANTHER" id="PTHR31689:SF0">
    <property type="entry name" value="DIAMINOPIMELATE EPIMERASE"/>
    <property type="match status" value="1"/>
</dbReference>
<comment type="caution">
    <text evidence="3">The sequence shown here is derived from an EMBL/GenBank/DDBJ whole genome shotgun (WGS) entry which is preliminary data.</text>
</comment>
<dbReference type="GO" id="GO:0005829">
    <property type="term" value="C:cytosol"/>
    <property type="evidence" value="ECO:0007669"/>
    <property type="project" value="TreeGrafter"/>
</dbReference>
<evidence type="ECO:0000256" key="2">
    <source>
        <dbReference type="ARBA" id="ARBA00023235"/>
    </source>
</evidence>